<name>A0A319DJA3_9EURO</name>
<keyword evidence="3" id="KW-1185">Reference proteome</keyword>
<evidence type="ECO:0000313" key="3">
    <source>
        <dbReference type="Proteomes" id="UP000247810"/>
    </source>
</evidence>
<organism evidence="2 3">
    <name type="scientific">Aspergillus ellipticus CBS 707.79</name>
    <dbReference type="NCBI Taxonomy" id="1448320"/>
    <lineage>
        <taxon>Eukaryota</taxon>
        <taxon>Fungi</taxon>
        <taxon>Dikarya</taxon>
        <taxon>Ascomycota</taxon>
        <taxon>Pezizomycotina</taxon>
        <taxon>Eurotiomycetes</taxon>
        <taxon>Eurotiomycetidae</taxon>
        <taxon>Eurotiales</taxon>
        <taxon>Aspergillaceae</taxon>
        <taxon>Aspergillus</taxon>
        <taxon>Aspergillus subgen. Circumdati</taxon>
    </lineage>
</organism>
<sequence length="71" mass="8493">MSICKDPIREVEFGSAKLTSYQVVHDLRKKPHLVEIQRRVESLLLVISLIAFVFVFVDKHRWYTTWRTKPH</sequence>
<gene>
    <name evidence="2" type="ORF">BO71DRAFT_426940</name>
</gene>
<feature type="transmembrane region" description="Helical" evidence="1">
    <location>
        <begin position="40"/>
        <end position="57"/>
    </location>
</feature>
<accession>A0A319DJA3</accession>
<keyword evidence="1" id="KW-0472">Membrane</keyword>
<dbReference type="EMBL" id="KZ825822">
    <property type="protein sequence ID" value="PYH97611.1"/>
    <property type="molecule type" value="Genomic_DNA"/>
</dbReference>
<evidence type="ECO:0000313" key="2">
    <source>
        <dbReference type="EMBL" id="PYH97611.1"/>
    </source>
</evidence>
<keyword evidence="1" id="KW-1133">Transmembrane helix</keyword>
<keyword evidence="1" id="KW-0812">Transmembrane</keyword>
<proteinExistence type="predicted"/>
<dbReference type="VEuPathDB" id="FungiDB:BO71DRAFT_426940"/>
<evidence type="ECO:0000256" key="1">
    <source>
        <dbReference type="SAM" id="Phobius"/>
    </source>
</evidence>
<protein>
    <submittedName>
        <fullName evidence="2">Uncharacterized protein</fullName>
    </submittedName>
</protein>
<reference evidence="2 3" key="1">
    <citation type="submission" date="2018-02" db="EMBL/GenBank/DDBJ databases">
        <title>The genomes of Aspergillus section Nigri reveals drivers in fungal speciation.</title>
        <authorList>
            <consortium name="DOE Joint Genome Institute"/>
            <person name="Vesth T.C."/>
            <person name="Nybo J."/>
            <person name="Theobald S."/>
            <person name="Brandl J."/>
            <person name="Frisvad J.C."/>
            <person name="Nielsen K.F."/>
            <person name="Lyhne E.K."/>
            <person name="Kogle M.E."/>
            <person name="Kuo A."/>
            <person name="Riley R."/>
            <person name="Clum A."/>
            <person name="Nolan M."/>
            <person name="Lipzen A."/>
            <person name="Salamov A."/>
            <person name="Henrissat B."/>
            <person name="Wiebenga A."/>
            <person name="De vries R.P."/>
            <person name="Grigoriev I.V."/>
            <person name="Mortensen U.H."/>
            <person name="Andersen M.R."/>
            <person name="Baker S.E."/>
        </authorList>
    </citation>
    <scope>NUCLEOTIDE SEQUENCE [LARGE SCALE GENOMIC DNA]</scope>
    <source>
        <strain evidence="2 3">CBS 707.79</strain>
    </source>
</reference>
<dbReference type="Proteomes" id="UP000247810">
    <property type="component" value="Unassembled WGS sequence"/>
</dbReference>
<dbReference type="AlphaFoldDB" id="A0A319DJA3"/>